<dbReference type="Proteomes" id="UP000054653">
    <property type="component" value="Unassembled WGS sequence"/>
</dbReference>
<reference evidence="1 2" key="1">
    <citation type="submission" date="2015-01" db="EMBL/GenBank/DDBJ databases">
        <title>Evolution of Trichinella species and genotypes.</title>
        <authorList>
            <person name="Korhonen P.K."/>
            <person name="Edoardo P."/>
            <person name="Giuseppe L.R."/>
            <person name="Gasser R.B."/>
        </authorList>
    </citation>
    <scope>NUCLEOTIDE SEQUENCE [LARGE SCALE GENOMIC DNA]</scope>
    <source>
        <strain evidence="1">ISS120</strain>
    </source>
</reference>
<dbReference type="AlphaFoldDB" id="A0A0V1AK73"/>
<evidence type="ECO:0000313" key="1">
    <source>
        <dbReference type="EMBL" id="KRY25206.1"/>
    </source>
</evidence>
<proteinExistence type="predicted"/>
<comment type="caution">
    <text evidence="1">The sequence shown here is derived from an EMBL/GenBank/DDBJ whole genome shotgun (WGS) entry which is preliminary data.</text>
</comment>
<gene>
    <name evidence="1" type="ORF">T03_8351</name>
</gene>
<keyword evidence="2" id="KW-1185">Reference proteome</keyword>
<organism evidence="1 2">
    <name type="scientific">Trichinella britovi</name>
    <name type="common">Parasitic roundworm</name>
    <dbReference type="NCBI Taxonomy" id="45882"/>
    <lineage>
        <taxon>Eukaryota</taxon>
        <taxon>Metazoa</taxon>
        <taxon>Ecdysozoa</taxon>
        <taxon>Nematoda</taxon>
        <taxon>Enoplea</taxon>
        <taxon>Dorylaimia</taxon>
        <taxon>Trichinellida</taxon>
        <taxon>Trichinellidae</taxon>
        <taxon>Trichinella</taxon>
    </lineage>
</organism>
<sequence>MYTRPPHPPPPIENCIPNRNSLQSNRIVYLPAILSTQTELYTCMAFPPPNRIEFPPATSFSTHRGLYIRPPFPLSQQNCIPACHSLHPNRIVYPTELPSTQTEL</sequence>
<name>A0A0V1AK73_TRIBR</name>
<protein>
    <submittedName>
        <fullName evidence="1">Uncharacterized protein</fullName>
    </submittedName>
</protein>
<accession>A0A0V1AK73</accession>
<dbReference type="EMBL" id="JYDI01002479">
    <property type="protein sequence ID" value="KRY25206.1"/>
    <property type="molecule type" value="Genomic_DNA"/>
</dbReference>
<evidence type="ECO:0000313" key="2">
    <source>
        <dbReference type="Proteomes" id="UP000054653"/>
    </source>
</evidence>